<sequence>MFRDHGRAQQNKKGKSIMKRRVHFVGSLPAELMSSPRSAMEWILDHSGGQPLTTLPCDLDPGWMMAYLRDLATRKGVLEFSSGSHDYVDYNHVPSARVRPGVTLHADDLRMDRIDRIADVVPAFRQLRRERPELSLNHVKLQLSQPNPLDMALFTFAGAALADRLPTARALRHIDSITTALRYLPLFTQAVLEEIAAVTATHGSTITWQVESPVALLAMLKATQLKTKAALAKLLARQLAGFLTELHHLGAHASLHLCYGDHKHTALLQPTSLDPAVTLLNQLAHRLRRHGTPLPVVHLPCAFGAEPAPLDQDFYTPLQRLDPDWTAIAGVVSPGNVIDSLLAARLFEHAAHRPVHAVSTACGLGRCTVAVAEQAAATTAATAAFSQHWLPTDPPAELAPTAADRQ</sequence>
<protein>
    <submittedName>
        <fullName evidence="1">Uncharacterized protein</fullName>
    </submittedName>
</protein>
<name>A0A9X2E5Z5_9NOCA</name>
<dbReference type="Proteomes" id="UP001139157">
    <property type="component" value="Unassembled WGS sequence"/>
</dbReference>
<accession>A0A9X2E5Z5</accession>
<dbReference type="RefSeq" id="WP_251912003.1">
    <property type="nucleotide sequence ID" value="NZ_JAMRXG010000005.1"/>
</dbReference>
<proteinExistence type="predicted"/>
<organism evidence="1 2">
    <name type="scientific">Nocardia pulmonis</name>
    <dbReference type="NCBI Taxonomy" id="2951408"/>
    <lineage>
        <taxon>Bacteria</taxon>
        <taxon>Bacillati</taxon>
        <taxon>Actinomycetota</taxon>
        <taxon>Actinomycetes</taxon>
        <taxon>Mycobacteriales</taxon>
        <taxon>Nocardiaceae</taxon>
        <taxon>Nocardia</taxon>
    </lineage>
</organism>
<dbReference type="AlphaFoldDB" id="A0A9X2E5Z5"/>
<keyword evidence="2" id="KW-1185">Reference proteome</keyword>
<dbReference type="InterPro" id="IPR038071">
    <property type="entry name" value="UROD/MetE-like_sf"/>
</dbReference>
<reference evidence="1" key="1">
    <citation type="submission" date="2022-06" db="EMBL/GenBank/DDBJ databases">
        <title>Novel species in genus nocardia.</title>
        <authorList>
            <person name="Li F."/>
        </authorList>
    </citation>
    <scope>NUCLEOTIDE SEQUENCE</scope>
    <source>
        <strain evidence="1">CDC141</strain>
    </source>
</reference>
<gene>
    <name evidence="1" type="ORF">NDR86_13240</name>
</gene>
<dbReference type="EMBL" id="JAMRXG010000005">
    <property type="protein sequence ID" value="MCM6774439.1"/>
    <property type="molecule type" value="Genomic_DNA"/>
</dbReference>
<dbReference type="SUPFAM" id="SSF51726">
    <property type="entry name" value="UROD/MetE-like"/>
    <property type="match status" value="1"/>
</dbReference>
<comment type="caution">
    <text evidence="1">The sequence shown here is derived from an EMBL/GenBank/DDBJ whole genome shotgun (WGS) entry which is preliminary data.</text>
</comment>
<evidence type="ECO:0000313" key="1">
    <source>
        <dbReference type="EMBL" id="MCM6774439.1"/>
    </source>
</evidence>
<evidence type="ECO:0000313" key="2">
    <source>
        <dbReference type="Proteomes" id="UP001139157"/>
    </source>
</evidence>